<dbReference type="Proteomes" id="UP000824120">
    <property type="component" value="Chromosome 11"/>
</dbReference>
<gene>
    <name evidence="1" type="ORF">H5410_057083</name>
</gene>
<dbReference type="EMBL" id="JACXVP010000011">
    <property type="protein sequence ID" value="KAG5576949.1"/>
    <property type="molecule type" value="Genomic_DNA"/>
</dbReference>
<dbReference type="OrthoDB" id="1328074at2759"/>
<evidence type="ECO:0000313" key="1">
    <source>
        <dbReference type="EMBL" id="KAG5576949.1"/>
    </source>
</evidence>
<accession>A0A9J5WNN7</accession>
<sequence>MNASPSTLGDSPKGRTPLFVPVCEALKEKDKKGDERSSRCFAEYFREAVLYRPMVQNVKMLKASTKRR</sequence>
<protein>
    <submittedName>
        <fullName evidence="1">Uncharacterized protein</fullName>
    </submittedName>
</protein>
<dbReference type="AlphaFoldDB" id="A0A9J5WNN7"/>
<reference evidence="1 2" key="1">
    <citation type="submission" date="2020-09" db="EMBL/GenBank/DDBJ databases">
        <title>De no assembly of potato wild relative species, Solanum commersonii.</title>
        <authorList>
            <person name="Cho K."/>
        </authorList>
    </citation>
    <scope>NUCLEOTIDE SEQUENCE [LARGE SCALE GENOMIC DNA]</scope>
    <source>
        <strain evidence="1">LZ3.2</strain>
        <tissue evidence="1">Leaf</tissue>
    </source>
</reference>
<keyword evidence="2" id="KW-1185">Reference proteome</keyword>
<evidence type="ECO:0000313" key="2">
    <source>
        <dbReference type="Proteomes" id="UP000824120"/>
    </source>
</evidence>
<comment type="caution">
    <text evidence="1">The sequence shown here is derived from an EMBL/GenBank/DDBJ whole genome shotgun (WGS) entry which is preliminary data.</text>
</comment>
<proteinExistence type="predicted"/>
<organism evidence="1 2">
    <name type="scientific">Solanum commersonii</name>
    <name type="common">Commerson's wild potato</name>
    <name type="synonym">Commerson's nightshade</name>
    <dbReference type="NCBI Taxonomy" id="4109"/>
    <lineage>
        <taxon>Eukaryota</taxon>
        <taxon>Viridiplantae</taxon>
        <taxon>Streptophyta</taxon>
        <taxon>Embryophyta</taxon>
        <taxon>Tracheophyta</taxon>
        <taxon>Spermatophyta</taxon>
        <taxon>Magnoliopsida</taxon>
        <taxon>eudicotyledons</taxon>
        <taxon>Gunneridae</taxon>
        <taxon>Pentapetalae</taxon>
        <taxon>asterids</taxon>
        <taxon>lamiids</taxon>
        <taxon>Solanales</taxon>
        <taxon>Solanaceae</taxon>
        <taxon>Solanoideae</taxon>
        <taxon>Solaneae</taxon>
        <taxon>Solanum</taxon>
    </lineage>
</organism>
<name>A0A9J5WNN7_SOLCO</name>